<protein>
    <submittedName>
        <fullName evidence="1">Protein of uncharacterized function, DUF</fullName>
    </submittedName>
</protein>
<dbReference type="Pfam" id="PF04214">
    <property type="entry name" value="DUF411"/>
    <property type="match status" value="1"/>
</dbReference>
<proteinExistence type="predicted"/>
<dbReference type="Proteomes" id="UP000250166">
    <property type="component" value="Unassembled WGS sequence"/>
</dbReference>
<sequence>MKKIFSALVVATLGLYANDTLIKLYESLTCGCCKLWAKYMQKNGYTLEIHESNDFYTIKDKLGIKPEYQSCHTALIQGYAIEGHVPSSVVAWLVQNKPKDVIGVSAPMMPQGSPGMEQGYEETYPVLILKKDGSAEVYGYFKGENLVQKN</sequence>
<dbReference type="AlphaFoldDB" id="A0A2X3B477"/>
<accession>A0A2X3B477</accession>
<gene>
    <name evidence="1" type="ORF">NCTC13102_01076</name>
</gene>
<name>A0A2X3B477_9HELI</name>
<evidence type="ECO:0000313" key="1">
    <source>
        <dbReference type="EMBL" id="SQB98612.1"/>
    </source>
</evidence>
<reference evidence="1 2" key="1">
    <citation type="submission" date="2018-06" db="EMBL/GenBank/DDBJ databases">
        <authorList>
            <consortium name="Pathogen Informatics"/>
            <person name="Doyle S."/>
        </authorList>
    </citation>
    <scope>NUCLEOTIDE SEQUENCE [LARGE SCALE GENOMIC DNA]</scope>
    <source>
        <strain evidence="1 2">NCTC13102</strain>
    </source>
</reference>
<organism evidence="1 2">
    <name type="scientific">Helicobacter fennelliae</name>
    <dbReference type="NCBI Taxonomy" id="215"/>
    <lineage>
        <taxon>Bacteria</taxon>
        <taxon>Pseudomonadati</taxon>
        <taxon>Campylobacterota</taxon>
        <taxon>Epsilonproteobacteria</taxon>
        <taxon>Campylobacterales</taxon>
        <taxon>Helicobacteraceae</taxon>
        <taxon>Helicobacter</taxon>
    </lineage>
</organism>
<dbReference type="InterPro" id="IPR007332">
    <property type="entry name" value="DUF411"/>
</dbReference>
<dbReference type="EMBL" id="UAWL01000006">
    <property type="protein sequence ID" value="SQB98612.1"/>
    <property type="molecule type" value="Genomic_DNA"/>
</dbReference>
<evidence type="ECO:0000313" key="2">
    <source>
        <dbReference type="Proteomes" id="UP000250166"/>
    </source>
</evidence>